<keyword evidence="4" id="KW-1185">Reference proteome</keyword>
<reference evidence="3 4" key="1">
    <citation type="submission" date="2012-06" db="EMBL/GenBank/DDBJ databases">
        <title>Complete genome of Terriglobus roseus DSM 18391.</title>
        <authorList>
            <consortium name="US DOE Joint Genome Institute (JGI-PGF)"/>
            <person name="Lucas S."/>
            <person name="Copeland A."/>
            <person name="Lapidus A."/>
            <person name="Glavina del Rio T."/>
            <person name="Dalin E."/>
            <person name="Tice H."/>
            <person name="Bruce D."/>
            <person name="Goodwin L."/>
            <person name="Pitluck S."/>
            <person name="Peters L."/>
            <person name="Mikhailova N."/>
            <person name="Munk A.C.C."/>
            <person name="Kyrpides N."/>
            <person name="Mavromatis K."/>
            <person name="Ivanova N."/>
            <person name="Brettin T."/>
            <person name="Detter J.C."/>
            <person name="Han C."/>
            <person name="Larimer F."/>
            <person name="Land M."/>
            <person name="Hauser L."/>
            <person name="Markowitz V."/>
            <person name="Cheng J.-F."/>
            <person name="Hugenholtz P."/>
            <person name="Woyke T."/>
            <person name="Wu D."/>
            <person name="Brambilla E."/>
            <person name="Klenk H.-P."/>
            <person name="Eisen J.A."/>
        </authorList>
    </citation>
    <scope>NUCLEOTIDE SEQUENCE [LARGE SCALE GENOMIC DNA]</scope>
    <source>
        <strain evidence="4">DSM 18391 / NRRL B-41598 / KBS 63</strain>
    </source>
</reference>
<dbReference type="STRING" id="926566.Terro_3487"/>
<dbReference type="OrthoDB" id="7362103at2"/>
<evidence type="ECO:0000256" key="1">
    <source>
        <dbReference type="ARBA" id="ARBA00022729"/>
    </source>
</evidence>
<evidence type="ECO:0000313" key="4">
    <source>
        <dbReference type="Proteomes" id="UP000006056"/>
    </source>
</evidence>
<evidence type="ECO:0000259" key="2">
    <source>
        <dbReference type="Pfam" id="PF13778"/>
    </source>
</evidence>
<gene>
    <name evidence="3" type="ordered locus">Terro_3487</name>
</gene>
<dbReference type="Pfam" id="PF13778">
    <property type="entry name" value="DUF4174"/>
    <property type="match status" value="1"/>
</dbReference>
<organism evidence="3 4">
    <name type="scientific">Terriglobus roseus (strain DSM 18391 / NRRL B-41598 / KBS 63)</name>
    <dbReference type="NCBI Taxonomy" id="926566"/>
    <lineage>
        <taxon>Bacteria</taxon>
        <taxon>Pseudomonadati</taxon>
        <taxon>Acidobacteriota</taxon>
        <taxon>Terriglobia</taxon>
        <taxon>Terriglobales</taxon>
        <taxon>Acidobacteriaceae</taxon>
        <taxon>Terriglobus</taxon>
    </lineage>
</organism>
<keyword evidence="1" id="KW-0732">Signal</keyword>
<name>I3ZKD3_TERRK</name>
<dbReference type="AlphaFoldDB" id="I3ZKD3"/>
<dbReference type="KEGG" id="trs:Terro_3487"/>
<dbReference type="Proteomes" id="UP000006056">
    <property type="component" value="Chromosome"/>
</dbReference>
<evidence type="ECO:0000313" key="3">
    <source>
        <dbReference type="EMBL" id="AFL89701.1"/>
    </source>
</evidence>
<feature type="domain" description="DUF4174" evidence="2">
    <location>
        <begin position="27"/>
        <end position="148"/>
    </location>
</feature>
<protein>
    <recommendedName>
        <fullName evidence="2">DUF4174 domain-containing protein</fullName>
    </recommendedName>
</protein>
<dbReference type="eggNOG" id="ENOG5033B8F">
    <property type="taxonomic scope" value="Bacteria"/>
</dbReference>
<dbReference type="EMBL" id="CP003379">
    <property type="protein sequence ID" value="AFL89701.1"/>
    <property type="molecule type" value="Genomic_DNA"/>
</dbReference>
<sequence>MKTSATALLVTASAVATGAQQAPQDLLADLHHLARPVLIFGSAGDARVNEQYSALKDHAAESNDRQMHVILLCDTPLPQFQDGGAKPEMSVATLAEQQALRKRFHVAPEAFAVILVGKDGGEKLRSDRPVTWERLQSTIDAMPMRQQEMRSKPQ</sequence>
<dbReference type="InterPro" id="IPR025232">
    <property type="entry name" value="DUF4174"/>
</dbReference>
<dbReference type="HOGENOM" id="CLU_100965_3_1_0"/>
<proteinExistence type="predicted"/>
<accession>I3ZKD3</accession>
<dbReference type="RefSeq" id="WP_014786962.1">
    <property type="nucleotide sequence ID" value="NC_018014.1"/>
</dbReference>